<sequence>MAPLKIAILQNDTKSDGYGDQFMRSFFSTIRRVSSNTQISIFDPIELQEYPNLSDKYDAIILSGGTTPHDLSIPWVGRIYKFIRDTVNNNPEQTLIGICWGHQAVHKALGGDVEIMPTGPKLRVGHVLTPEGVEFFAEAASKGTLAVNAMHFNRVVEPAPGFKPLLVENQAFLSNDGNIFTMQAHPEIDAEFAEELVMKYFEGTVSVDVLDQWLEGIKSPMDNTLVWLRLIQWIEARAKSELINDKAAAISGLFHQFIDHYNPSLEMSNAAGTA</sequence>
<dbReference type="InterPro" id="IPR017926">
    <property type="entry name" value="GATASE"/>
</dbReference>
<dbReference type="PANTHER" id="PTHR42695">
    <property type="entry name" value="GLUTAMINE AMIDOTRANSFERASE YLR126C-RELATED"/>
    <property type="match status" value="1"/>
</dbReference>
<organism evidence="2 3">
    <name type="scientific">Fusarium venenatum</name>
    <dbReference type="NCBI Taxonomy" id="56646"/>
    <lineage>
        <taxon>Eukaryota</taxon>
        <taxon>Fungi</taxon>
        <taxon>Dikarya</taxon>
        <taxon>Ascomycota</taxon>
        <taxon>Pezizomycotina</taxon>
        <taxon>Sordariomycetes</taxon>
        <taxon>Hypocreomycetidae</taxon>
        <taxon>Hypocreales</taxon>
        <taxon>Nectriaceae</taxon>
        <taxon>Fusarium</taxon>
    </lineage>
</organism>
<dbReference type="Pfam" id="PF00117">
    <property type="entry name" value="GATase"/>
    <property type="match status" value="1"/>
</dbReference>
<feature type="domain" description="Glutamine amidotransferase" evidence="1">
    <location>
        <begin position="19"/>
        <end position="190"/>
    </location>
</feature>
<keyword evidence="3" id="KW-1185">Reference proteome</keyword>
<dbReference type="GO" id="GO:0005829">
    <property type="term" value="C:cytosol"/>
    <property type="evidence" value="ECO:0007669"/>
    <property type="project" value="TreeGrafter"/>
</dbReference>
<proteinExistence type="predicted"/>
<name>A0A2L2TAR6_9HYPO</name>
<reference evidence="3" key="1">
    <citation type="submission" date="2014-10" db="EMBL/GenBank/DDBJ databases">
        <authorList>
            <person name="King R."/>
        </authorList>
    </citation>
    <scope>NUCLEOTIDE SEQUENCE [LARGE SCALE GENOMIC DNA]</scope>
    <source>
        <strain evidence="3">A3/5</strain>
    </source>
</reference>
<dbReference type="AlphaFoldDB" id="A0A2L2TAR6"/>
<dbReference type="STRING" id="56646.A0A2L2TAR6"/>
<dbReference type="Proteomes" id="UP000245910">
    <property type="component" value="Chromosome III"/>
</dbReference>
<dbReference type="InterPro" id="IPR029062">
    <property type="entry name" value="Class_I_gatase-like"/>
</dbReference>
<dbReference type="GO" id="GO:0005634">
    <property type="term" value="C:nucleus"/>
    <property type="evidence" value="ECO:0007669"/>
    <property type="project" value="TreeGrafter"/>
</dbReference>
<evidence type="ECO:0000313" key="2">
    <source>
        <dbReference type="EMBL" id="CEI68044.1"/>
    </source>
</evidence>
<protein>
    <recommendedName>
        <fullName evidence="1">Glutamine amidotransferase domain-containing protein</fullName>
    </recommendedName>
</protein>
<evidence type="ECO:0000313" key="3">
    <source>
        <dbReference type="Proteomes" id="UP000245910"/>
    </source>
</evidence>
<accession>A0A2L2TAR6</accession>
<dbReference type="SUPFAM" id="SSF52317">
    <property type="entry name" value="Class I glutamine amidotransferase-like"/>
    <property type="match status" value="1"/>
</dbReference>
<dbReference type="EMBL" id="LN649231">
    <property type="protein sequence ID" value="CEI68044.1"/>
    <property type="molecule type" value="Genomic_DNA"/>
</dbReference>
<dbReference type="InterPro" id="IPR044992">
    <property type="entry name" value="ChyE-like"/>
</dbReference>
<dbReference type="Gene3D" id="3.40.50.880">
    <property type="match status" value="1"/>
</dbReference>
<dbReference type="PROSITE" id="PS51273">
    <property type="entry name" value="GATASE_TYPE_1"/>
    <property type="match status" value="1"/>
</dbReference>
<dbReference type="PANTHER" id="PTHR42695:SF5">
    <property type="entry name" value="GLUTAMINE AMIDOTRANSFERASE YLR126C-RELATED"/>
    <property type="match status" value="1"/>
</dbReference>
<evidence type="ECO:0000259" key="1">
    <source>
        <dbReference type="Pfam" id="PF00117"/>
    </source>
</evidence>